<keyword evidence="5 9" id="KW-1133">Transmembrane helix</keyword>
<protein>
    <recommendedName>
        <fullName evidence="10">Ammonium transporter AmtB-like domain-containing protein</fullName>
    </recommendedName>
</protein>
<feature type="transmembrane region" description="Helical" evidence="9">
    <location>
        <begin position="333"/>
        <end position="354"/>
    </location>
</feature>
<feature type="transmembrane region" description="Helical" evidence="9">
    <location>
        <begin position="124"/>
        <end position="143"/>
    </location>
</feature>
<dbReference type="InterPro" id="IPR024041">
    <property type="entry name" value="NH4_transpt_AmtB-like_dom"/>
</dbReference>
<accession>A0AAW1QKU4</accession>
<feature type="transmembrane region" description="Helical" evidence="9">
    <location>
        <begin position="277"/>
        <end position="298"/>
    </location>
</feature>
<evidence type="ECO:0000256" key="4">
    <source>
        <dbReference type="ARBA" id="ARBA00022692"/>
    </source>
</evidence>
<reference evidence="11 12" key="1">
    <citation type="journal article" date="2024" name="Nat. Commun.">
        <title>Phylogenomics reveals the evolutionary origins of lichenization in chlorophyte algae.</title>
        <authorList>
            <person name="Puginier C."/>
            <person name="Libourel C."/>
            <person name="Otte J."/>
            <person name="Skaloud P."/>
            <person name="Haon M."/>
            <person name="Grisel S."/>
            <person name="Petersen M."/>
            <person name="Berrin J.G."/>
            <person name="Delaux P.M."/>
            <person name="Dal Grande F."/>
            <person name="Keller J."/>
        </authorList>
    </citation>
    <scope>NUCLEOTIDE SEQUENCE [LARGE SCALE GENOMIC DNA]</scope>
    <source>
        <strain evidence="11 12">SAG 2145</strain>
    </source>
</reference>
<keyword evidence="3" id="KW-0813">Transport</keyword>
<gene>
    <name evidence="11" type="ORF">WJX74_008393</name>
</gene>
<evidence type="ECO:0000256" key="3">
    <source>
        <dbReference type="ARBA" id="ARBA00022448"/>
    </source>
</evidence>
<dbReference type="InterPro" id="IPR029020">
    <property type="entry name" value="Ammonium/urea_transptr"/>
</dbReference>
<feature type="domain" description="Ammonium transporter AmtB-like" evidence="10">
    <location>
        <begin position="31"/>
        <end position="470"/>
    </location>
</feature>
<evidence type="ECO:0000256" key="7">
    <source>
        <dbReference type="ARBA" id="ARBA00023177"/>
    </source>
</evidence>
<dbReference type="Proteomes" id="UP001438707">
    <property type="component" value="Unassembled WGS sequence"/>
</dbReference>
<keyword evidence="7" id="KW-0924">Ammonia transport</keyword>
<comment type="subcellular location">
    <subcellularLocation>
        <location evidence="1">Membrane</location>
        <topology evidence="1">Multi-pass membrane protein</topology>
    </subcellularLocation>
</comment>
<keyword evidence="6 9" id="KW-0472">Membrane</keyword>
<evidence type="ECO:0000256" key="9">
    <source>
        <dbReference type="SAM" id="Phobius"/>
    </source>
</evidence>
<comment type="caution">
    <text evidence="11">The sequence shown here is derived from an EMBL/GenBank/DDBJ whole genome shotgun (WGS) entry which is preliminary data.</text>
</comment>
<dbReference type="SUPFAM" id="SSF111352">
    <property type="entry name" value="Ammonium transporter"/>
    <property type="match status" value="1"/>
</dbReference>
<dbReference type="GO" id="GO:0008519">
    <property type="term" value="F:ammonium channel activity"/>
    <property type="evidence" value="ECO:0007669"/>
    <property type="project" value="InterPro"/>
</dbReference>
<feature type="transmembrane region" description="Helical" evidence="9">
    <location>
        <begin position="237"/>
        <end position="257"/>
    </location>
</feature>
<dbReference type="AlphaFoldDB" id="A0AAW1QKU4"/>
<proteinExistence type="inferred from homology"/>
<organism evidence="11 12">
    <name type="scientific">Apatococcus lobatus</name>
    <dbReference type="NCBI Taxonomy" id="904363"/>
    <lineage>
        <taxon>Eukaryota</taxon>
        <taxon>Viridiplantae</taxon>
        <taxon>Chlorophyta</taxon>
        <taxon>core chlorophytes</taxon>
        <taxon>Trebouxiophyceae</taxon>
        <taxon>Chlorellales</taxon>
        <taxon>Chlorellaceae</taxon>
        <taxon>Apatococcus</taxon>
    </lineage>
</organism>
<feature type="transmembrane region" description="Helical" evidence="9">
    <location>
        <begin position="66"/>
        <end position="85"/>
    </location>
</feature>
<dbReference type="PANTHER" id="PTHR11730:SF6">
    <property type="entry name" value="AMMONIUM TRANSPORTER"/>
    <property type="match status" value="1"/>
</dbReference>
<feature type="transmembrane region" description="Helical" evidence="9">
    <location>
        <begin position="366"/>
        <end position="383"/>
    </location>
</feature>
<keyword evidence="12" id="KW-1185">Reference proteome</keyword>
<evidence type="ECO:0000256" key="1">
    <source>
        <dbReference type="ARBA" id="ARBA00004141"/>
    </source>
</evidence>
<name>A0AAW1QKU4_9CHLO</name>
<keyword evidence="8" id="KW-0175">Coiled coil</keyword>
<dbReference type="EMBL" id="JALJOS010000035">
    <property type="protein sequence ID" value="KAK9821878.1"/>
    <property type="molecule type" value="Genomic_DNA"/>
</dbReference>
<evidence type="ECO:0000313" key="12">
    <source>
        <dbReference type="Proteomes" id="UP001438707"/>
    </source>
</evidence>
<feature type="coiled-coil region" evidence="8">
    <location>
        <begin position="514"/>
        <end position="541"/>
    </location>
</feature>
<dbReference type="GO" id="GO:0097272">
    <property type="term" value="P:ammonium homeostasis"/>
    <property type="evidence" value="ECO:0007669"/>
    <property type="project" value="TreeGrafter"/>
</dbReference>
<evidence type="ECO:0000259" key="10">
    <source>
        <dbReference type="Pfam" id="PF00909"/>
    </source>
</evidence>
<feature type="transmembrane region" description="Helical" evidence="9">
    <location>
        <begin position="423"/>
        <end position="443"/>
    </location>
</feature>
<feature type="transmembrane region" description="Helical" evidence="9">
    <location>
        <begin position="191"/>
        <end position="216"/>
    </location>
</feature>
<evidence type="ECO:0000256" key="8">
    <source>
        <dbReference type="SAM" id="Coils"/>
    </source>
</evidence>
<evidence type="ECO:0000256" key="5">
    <source>
        <dbReference type="ARBA" id="ARBA00022989"/>
    </source>
</evidence>
<dbReference type="GO" id="GO:0005886">
    <property type="term" value="C:plasma membrane"/>
    <property type="evidence" value="ECO:0007669"/>
    <property type="project" value="TreeGrafter"/>
</dbReference>
<dbReference type="Gene3D" id="1.10.3430.10">
    <property type="entry name" value="Ammonium transporter AmtB like domains"/>
    <property type="match status" value="1"/>
</dbReference>
<evidence type="ECO:0000313" key="11">
    <source>
        <dbReference type="EMBL" id="KAK9821878.1"/>
    </source>
</evidence>
<keyword evidence="4 9" id="KW-0812">Transmembrane</keyword>
<sequence>MAEIGSQGFNDTVNALITNQTQWYTDVNASFVLTSGYLVFMMQLGFLLLTVGAVRARSVRSVCLKNVMDVAAGGVGYFLFGWAFAYGDSQSCDEAGTCTTTGNPFVGSKQFALSGIPEENYHTWYFQFVFAISTATIVSGAVAERVKFIAYGLYALFLTIWVYPVLSHWVWSPAGWASTTRQNGPLLLGSGAYDTVGSGAVHMVGGVAGLAGAWVAGPRLGRFTQDGKPRTISGHNAVFYVTGVILLWFGFFGFNPGTMGAIIQPGTNFSQVVARCALSTSLGGAFGGCTALLCYLVYSKLVMKEGIWDLCAASNGALTGMVVITSGCATYEPWAAAVGGILGGFIVLPGSLFVSHVMKVDDPVDAFTVHGMGGAAGVWWYSLMAKQAFVYELYGATNPDGVTARHYGWWQGDDATILGANTIWILVIAGWTGGMMFPFFYLLKVLGLLRVSEKEELAGVDVSKHGGHAYPGMESIYKVIENRDLEAYMTAPAVLDPDSSDMGKGLGTGMMNMKDDLHDRVRVLETELAQLTTRIKSQEVTR</sequence>
<dbReference type="PANTHER" id="PTHR11730">
    <property type="entry name" value="AMMONIUM TRANSPORTER"/>
    <property type="match status" value="1"/>
</dbReference>
<evidence type="ECO:0000256" key="2">
    <source>
        <dbReference type="ARBA" id="ARBA00005887"/>
    </source>
</evidence>
<evidence type="ECO:0000256" key="6">
    <source>
        <dbReference type="ARBA" id="ARBA00023136"/>
    </source>
</evidence>
<dbReference type="Pfam" id="PF00909">
    <property type="entry name" value="Ammonium_transp"/>
    <property type="match status" value="1"/>
</dbReference>
<comment type="similarity">
    <text evidence="2">Belongs to the ammonia transporter channel (TC 1.A.11.2) family.</text>
</comment>
<feature type="transmembrane region" description="Helical" evidence="9">
    <location>
        <begin position="31"/>
        <end position="54"/>
    </location>
</feature>
<feature type="transmembrane region" description="Helical" evidence="9">
    <location>
        <begin position="150"/>
        <end position="171"/>
    </location>
</feature>